<accession>A0AAN9AIM3</accession>
<comment type="similarity">
    <text evidence="2">Belongs to the cytochrome P450 family.</text>
</comment>
<evidence type="ECO:0000256" key="5">
    <source>
        <dbReference type="ARBA" id="ARBA00023002"/>
    </source>
</evidence>
<name>A0AAN9AIM3_9CAEN</name>
<evidence type="ECO:0000313" key="8">
    <source>
        <dbReference type="EMBL" id="KAK7087546.1"/>
    </source>
</evidence>
<dbReference type="EMBL" id="JBAMIC010004070">
    <property type="protein sequence ID" value="KAK7087546.1"/>
    <property type="molecule type" value="Genomic_DNA"/>
</dbReference>
<evidence type="ECO:0000256" key="3">
    <source>
        <dbReference type="ARBA" id="ARBA00022617"/>
    </source>
</evidence>
<dbReference type="GO" id="GO:0005506">
    <property type="term" value="F:iron ion binding"/>
    <property type="evidence" value="ECO:0007669"/>
    <property type="project" value="InterPro"/>
</dbReference>
<comment type="cofactor">
    <cofactor evidence="1">
        <name>heme</name>
        <dbReference type="ChEBI" id="CHEBI:30413"/>
    </cofactor>
</comment>
<dbReference type="Gene3D" id="1.10.630.10">
    <property type="entry name" value="Cytochrome P450"/>
    <property type="match status" value="1"/>
</dbReference>
<dbReference type="PANTHER" id="PTHR24291:SF201">
    <property type="entry name" value="CYTOCHROME P450, FAMILY 4, SUBFAMILY B, POLYPEPTIDE 7"/>
    <property type="match status" value="1"/>
</dbReference>
<evidence type="ECO:0000313" key="9">
    <source>
        <dbReference type="Proteomes" id="UP001374579"/>
    </source>
</evidence>
<evidence type="ECO:0000256" key="2">
    <source>
        <dbReference type="ARBA" id="ARBA00010617"/>
    </source>
</evidence>
<dbReference type="Proteomes" id="UP001374579">
    <property type="component" value="Unassembled WGS sequence"/>
</dbReference>
<gene>
    <name evidence="8" type="ORF">V1264_021582</name>
</gene>
<dbReference type="Pfam" id="PF00067">
    <property type="entry name" value="p450"/>
    <property type="match status" value="1"/>
</dbReference>
<evidence type="ECO:0008006" key="10">
    <source>
        <dbReference type="Google" id="ProtNLM"/>
    </source>
</evidence>
<protein>
    <recommendedName>
        <fullName evidence="10">Cytochrome P450</fullName>
    </recommendedName>
</protein>
<dbReference type="PRINTS" id="PR00464">
    <property type="entry name" value="EP450II"/>
</dbReference>
<dbReference type="GO" id="GO:0016705">
    <property type="term" value="F:oxidoreductase activity, acting on paired donors, with incorporation or reduction of molecular oxygen"/>
    <property type="evidence" value="ECO:0007669"/>
    <property type="project" value="InterPro"/>
</dbReference>
<evidence type="ECO:0000256" key="6">
    <source>
        <dbReference type="ARBA" id="ARBA00023004"/>
    </source>
</evidence>
<sequence length="204" mass="23600">MAAVAATVVSIGLVAAVCFLLIKLVIGLRAYRKKCDFLRQFPHIKPHFIWGNLLEYPGPDERGLKFQREMTAMFPRVSSAWMGPFLPMIMVSHPETIRIILKTSEPKAHQIYHLMEPWIGDGLLLSKGQKWARNRRLLTPAFHFDILKPYLIIKNKAADIMLEKFASYHQRDQYFEVFNMISKLTLDIILKCAFSYDTDCQRLG</sequence>
<keyword evidence="4" id="KW-0479">Metal-binding</keyword>
<dbReference type="InterPro" id="IPR002402">
    <property type="entry name" value="Cyt_P450_E_grp-II"/>
</dbReference>
<dbReference type="SUPFAM" id="SSF48264">
    <property type="entry name" value="Cytochrome P450"/>
    <property type="match status" value="1"/>
</dbReference>
<dbReference type="GO" id="GO:0020037">
    <property type="term" value="F:heme binding"/>
    <property type="evidence" value="ECO:0007669"/>
    <property type="project" value="InterPro"/>
</dbReference>
<dbReference type="InterPro" id="IPR036396">
    <property type="entry name" value="Cyt_P450_sf"/>
</dbReference>
<organism evidence="8 9">
    <name type="scientific">Littorina saxatilis</name>
    <dbReference type="NCBI Taxonomy" id="31220"/>
    <lineage>
        <taxon>Eukaryota</taxon>
        <taxon>Metazoa</taxon>
        <taxon>Spiralia</taxon>
        <taxon>Lophotrochozoa</taxon>
        <taxon>Mollusca</taxon>
        <taxon>Gastropoda</taxon>
        <taxon>Caenogastropoda</taxon>
        <taxon>Littorinimorpha</taxon>
        <taxon>Littorinoidea</taxon>
        <taxon>Littorinidae</taxon>
        <taxon>Littorina</taxon>
    </lineage>
</organism>
<keyword evidence="9" id="KW-1185">Reference proteome</keyword>
<dbReference type="InterPro" id="IPR001128">
    <property type="entry name" value="Cyt_P450"/>
</dbReference>
<dbReference type="GO" id="GO:0004497">
    <property type="term" value="F:monooxygenase activity"/>
    <property type="evidence" value="ECO:0007669"/>
    <property type="project" value="UniProtKB-KW"/>
</dbReference>
<keyword evidence="7" id="KW-0503">Monooxygenase</keyword>
<evidence type="ECO:0000256" key="4">
    <source>
        <dbReference type="ARBA" id="ARBA00022723"/>
    </source>
</evidence>
<keyword evidence="6" id="KW-0408">Iron</keyword>
<dbReference type="AlphaFoldDB" id="A0AAN9AIM3"/>
<evidence type="ECO:0000256" key="1">
    <source>
        <dbReference type="ARBA" id="ARBA00001971"/>
    </source>
</evidence>
<evidence type="ECO:0000256" key="7">
    <source>
        <dbReference type="ARBA" id="ARBA00023033"/>
    </source>
</evidence>
<keyword evidence="5" id="KW-0560">Oxidoreductase</keyword>
<keyword evidence="3" id="KW-0349">Heme</keyword>
<reference evidence="8 9" key="1">
    <citation type="submission" date="2024-02" db="EMBL/GenBank/DDBJ databases">
        <title>Chromosome-scale genome assembly of the rough periwinkle Littorina saxatilis.</title>
        <authorList>
            <person name="De Jode A."/>
            <person name="Faria R."/>
            <person name="Formenti G."/>
            <person name="Sims Y."/>
            <person name="Smith T.P."/>
            <person name="Tracey A."/>
            <person name="Wood J.M.D."/>
            <person name="Zagrodzka Z.B."/>
            <person name="Johannesson K."/>
            <person name="Butlin R.K."/>
            <person name="Leder E.H."/>
        </authorList>
    </citation>
    <scope>NUCLEOTIDE SEQUENCE [LARGE SCALE GENOMIC DNA]</scope>
    <source>
        <strain evidence="8">Snail1</strain>
        <tissue evidence="8">Muscle</tissue>
    </source>
</reference>
<dbReference type="PANTHER" id="PTHR24291">
    <property type="entry name" value="CYTOCHROME P450 FAMILY 4"/>
    <property type="match status" value="1"/>
</dbReference>
<comment type="caution">
    <text evidence="8">The sequence shown here is derived from an EMBL/GenBank/DDBJ whole genome shotgun (WGS) entry which is preliminary data.</text>
</comment>
<proteinExistence type="inferred from homology"/>
<dbReference type="InterPro" id="IPR050196">
    <property type="entry name" value="Cytochrome_P450_Monoox"/>
</dbReference>